<evidence type="ECO:0000313" key="1">
    <source>
        <dbReference type="Proteomes" id="UP000515153"/>
    </source>
</evidence>
<reference evidence="2" key="2">
    <citation type="submission" date="2019-10" db="EMBL/GenBank/DDBJ databases">
        <authorList>
            <consortium name="NCBI Genome Project"/>
        </authorList>
    </citation>
    <scope>NUCLEOTIDE SEQUENCE</scope>
    <source>
        <strain evidence="2">NI907</strain>
    </source>
</reference>
<dbReference type="GeneID" id="41964480"/>
<dbReference type="Proteomes" id="UP000515153">
    <property type="component" value="Unplaced"/>
</dbReference>
<accession>A0A6P8ART6</accession>
<keyword evidence="1" id="KW-1185">Reference proteome</keyword>
<dbReference type="RefSeq" id="XP_030977610.1">
    <property type="nucleotide sequence ID" value="XM_031129572.1"/>
</dbReference>
<organism evidence="1 2">
    <name type="scientific">Pyricularia grisea</name>
    <name type="common">Crabgrass-specific blast fungus</name>
    <name type="synonym">Magnaporthe grisea</name>
    <dbReference type="NCBI Taxonomy" id="148305"/>
    <lineage>
        <taxon>Eukaryota</taxon>
        <taxon>Fungi</taxon>
        <taxon>Dikarya</taxon>
        <taxon>Ascomycota</taxon>
        <taxon>Pezizomycotina</taxon>
        <taxon>Sordariomycetes</taxon>
        <taxon>Sordariomycetidae</taxon>
        <taxon>Magnaporthales</taxon>
        <taxon>Pyriculariaceae</taxon>
        <taxon>Pyricularia</taxon>
    </lineage>
</organism>
<evidence type="ECO:0000313" key="2">
    <source>
        <dbReference type="RefSeq" id="XP_030977610.1"/>
    </source>
</evidence>
<name>A0A6P8ART6_PYRGI</name>
<sequence>MFGGMGFMFASRSAEPDFEVLERLPCLASMSRELAMMLDVVLMLKVLWASPPVPTMSTSPPWFRSRMMRLISVRSIFSAAERMRAAVAAMTSARRSNPVKCRHMSSDAACTSETRSVKKYDIASAISSALTWLMSSLGTGQSRESSGLMSILGRSAPLPLVFGATINSHKGQNR</sequence>
<gene>
    <name evidence="2" type="ORF">PgNI_09590</name>
</gene>
<reference evidence="2" key="1">
    <citation type="journal article" date="2019" name="Mol. Biol. Evol.">
        <title>Blast fungal genomes show frequent chromosomal changes, gene gains and losses, and effector gene turnover.</title>
        <authorList>
            <person name="Gomez Luciano L.B."/>
            <person name="Jason Tsai I."/>
            <person name="Chuma I."/>
            <person name="Tosa Y."/>
            <person name="Chen Y.H."/>
            <person name="Li J.Y."/>
            <person name="Li M.Y."/>
            <person name="Jade Lu M.Y."/>
            <person name="Nakayashiki H."/>
            <person name="Li W.H."/>
        </authorList>
    </citation>
    <scope>NUCLEOTIDE SEQUENCE</scope>
    <source>
        <strain evidence="2">NI907</strain>
    </source>
</reference>
<dbReference type="KEGG" id="pgri:PgNI_09590"/>
<proteinExistence type="predicted"/>
<protein>
    <submittedName>
        <fullName evidence="2">Uncharacterized protein</fullName>
    </submittedName>
</protein>
<reference evidence="2" key="3">
    <citation type="submission" date="2025-08" db="UniProtKB">
        <authorList>
            <consortium name="RefSeq"/>
        </authorList>
    </citation>
    <scope>IDENTIFICATION</scope>
    <source>
        <strain evidence="2">NI907</strain>
    </source>
</reference>
<dbReference type="AlphaFoldDB" id="A0A6P8ART6"/>